<comment type="caution">
    <text evidence="2">The sequence shown here is derived from an EMBL/GenBank/DDBJ whole genome shotgun (WGS) entry which is preliminary data.</text>
</comment>
<dbReference type="Proteomes" id="UP000287168">
    <property type="component" value="Unassembled WGS sequence"/>
</dbReference>
<feature type="transmembrane region" description="Helical" evidence="1">
    <location>
        <begin position="27"/>
        <end position="47"/>
    </location>
</feature>
<name>A0A3S3VWV4_9RHOB</name>
<sequence length="86" mass="9148">MALIALIGASVFGMICALTAWAFGAGFSLVALAYTGGASLLFSIVLMRMMGERHPRGERLAYEIEADLLALQEAATTVGRRIERSA</sequence>
<dbReference type="OrthoDB" id="9849749at2"/>
<organism evidence="2 3">
    <name type="scientific">Falsigemmobacter intermedius</name>
    <dbReference type="NCBI Taxonomy" id="1553448"/>
    <lineage>
        <taxon>Bacteria</taxon>
        <taxon>Pseudomonadati</taxon>
        <taxon>Pseudomonadota</taxon>
        <taxon>Alphaproteobacteria</taxon>
        <taxon>Rhodobacterales</taxon>
        <taxon>Paracoccaceae</taxon>
        <taxon>Falsigemmobacter</taxon>
    </lineage>
</organism>
<proteinExistence type="predicted"/>
<keyword evidence="3" id="KW-1185">Reference proteome</keyword>
<keyword evidence="1" id="KW-0812">Transmembrane</keyword>
<gene>
    <name evidence="2" type="ORF">EP867_03680</name>
</gene>
<evidence type="ECO:0000313" key="3">
    <source>
        <dbReference type="Proteomes" id="UP000287168"/>
    </source>
</evidence>
<keyword evidence="1" id="KW-1133">Transmembrane helix</keyword>
<keyword evidence="1" id="KW-0472">Membrane</keyword>
<accession>A0A3S3VWV4</accession>
<dbReference type="EMBL" id="SBLC01000004">
    <property type="protein sequence ID" value="RWY43520.1"/>
    <property type="molecule type" value="Genomic_DNA"/>
</dbReference>
<dbReference type="RefSeq" id="WP_128486858.1">
    <property type="nucleotide sequence ID" value="NZ_JBHLXB010000050.1"/>
</dbReference>
<dbReference type="AlphaFoldDB" id="A0A3S3VWV4"/>
<evidence type="ECO:0000256" key="1">
    <source>
        <dbReference type="SAM" id="Phobius"/>
    </source>
</evidence>
<protein>
    <submittedName>
        <fullName evidence="2">Uncharacterized protein</fullName>
    </submittedName>
</protein>
<evidence type="ECO:0000313" key="2">
    <source>
        <dbReference type="EMBL" id="RWY43520.1"/>
    </source>
</evidence>
<reference evidence="2 3" key="1">
    <citation type="journal article" date="2015" name="Int. J. Syst. Evol. Microbiol.">
        <title>Gemmobacter intermedius sp. nov., isolated from a white stork (Ciconia ciconia).</title>
        <authorList>
            <person name="Kampfer P."/>
            <person name="Jerzak L."/>
            <person name="Wilharm G."/>
            <person name="Golke J."/>
            <person name="Busse H.J."/>
            <person name="Glaeser S.P."/>
        </authorList>
    </citation>
    <scope>NUCLEOTIDE SEQUENCE [LARGE SCALE GENOMIC DNA]</scope>
    <source>
        <strain evidence="2 3">119/4</strain>
    </source>
</reference>